<dbReference type="InterPro" id="IPR017907">
    <property type="entry name" value="Znf_RING_CS"/>
</dbReference>
<dbReference type="PROSITE" id="PS50089">
    <property type="entry name" value="ZF_RING_2"/>
    <property type="match status" value="1"/>
</dbReference>
<dbReference type="KEGG" id="ztr:MYCGRDRAFT_96081"/>
<keyword evidence="2 4" id="KW-0863">Zinc-finger</keyword>
<evidence type="ECO:0000313" key="7">
    <source>
        <dbReference type="EMBL" id="EGP84180.1"/>
    </source>
</evidence>
<dbReference type="InParanoid" id="F9XL86"/>
<dbReference type="OrthoDB" id="3650892at2759"/>
<feature type="transmembrane region" description="Helical" evidence="5">
    <location>
        <begin position="212"/>
        <end position="235"/>
    </location>
</feature>
<dbReference type="Proteomes" id="UP000008062">
    <property type="component" value="Chromosome 10"/>
</dbReference>
<dbReference type="GO" id="GO:0006511">
    <property type="term" value="P:ubiquitin-dependent protein catabolic process"/>
    <property type="evidence" value="ECO:0007669"/>
    <property type="project" value="TreeGrafter"/>
</dbReference>
<gene>
    <name evidence="7" type="ORF">MYCGRDRAFT_96081</name>
</gene>
<dbReference type="HOGENOM" id="CLU_783494_0_0_1"/>
<evidence type="ECO:0000256" key="1">
    <source>
        <dbReference type="ARBA" id="ARBA00022723"/>
    </source>
</evidence>
<dbReference type="PANTHER" id="PTHR22765:SF416">
    <property type="entry name" value="E3 UBIQUITIN-PROTEIN LIGASE GODZILLA"/>
    <property type="match status" value="1"/>
</dbReference>
<dbReference type="InterPro" id="IPR013083">
    <property type="entry name" value="Znf_RING/FYVE/PHD"/>
</dbReference>
<keyword evidence="3" id="KW-0862">Zinc</keyword>
<dbReference type="SMART" id="SM00184">
    <property type="entry name" value="RING"/>
    <property type="match status" value="1"/>
</dbReference>
<dbReference type="PROSITE" id="PS00518">
    <property type="entry name" value="ZF_RING_1"/>
    <property type="match status" value="1"/>
</dbReference>
<feature type="domain" description="RING-type" evidence="6">
    <location>
        <begin position="147"/>
        <end position="185"/>
    </location>
</feature>
<dbReference type="SUPFAM" id="SSF57850">
    <property type="entry name" value="RING/U-box"/>
    <property type="match status" value="1"/>
</dbReference>
<dbReference type="InterPro" id="IPR051826">
    <property type="entry name" value="E3_ubiquitin-ligase_domain"/>
</dbReference>
<dbReference type="Gene3D" id="3.30.40.10">
    <property type="entry name" value="Zinc/RING finger domain, C3HC4 (zinc finger)"/>
    <property type="match status" value="1"/>
</dbReference>
<reference evidence="7 8" key="1">
    <citation type="journal article" date="2011" name="PLoS Genet.">
        <title>Finished genome of the fungal wheat pathogen Mycosphaerella graminicola reveals dispensome structure, chromosome plasticity, and stealth pathogenesis.</title>
        <authorList>
            <person name="Goodwin S.B."/>
            <person name="Ben M'barek S."/>
            <person name="Dhillon B."/>
            <person name="Wittenberg A.H.J."/>
            <person name="Crane C.F."/>
            <person name="Hane J.K."/>
            <person name="Foster A.J."/>
            <person name="Van der Lee T.A.J."/>
            <person name="Grimwood J."/>
            <person name="Aerts A."/>
            <person name="Antoniw J."/>
            <person name="Bailey A."/>
            <person name="Bluhm B."/>
            <person name="Bowler J."/>
            <person name="Bristow J."/>
            <person name="van der Burgt A."/>
            <person name="Canto-Canche B."/>
            <person name="Churchill A.C.L."/>
            <person name="Conde-Ferraez L."/>
            <person name="Cools H.J."/>
            <person name="Coutinho P.M."/>
            <person name="Csukai M."/>
            <person name="Dehal P."/>
            <person name="De Wit P."/>
            <person name="Donzelli B."/>
            <person name="van de Geest H.C."/>
            <person name="van Ham R.C.H.J."/>
            <person name="Hammond-Kosack K.E."/>
            <person name="Henrissat B."/>
            <person name="Kilian A."/>
            <person name="Kobayashi A.K."/>
            <person name="Koopmann E."/>
            <person name="Kourmpetis Y."/>
            <person name="Kuzniar A."/>
            <person name="Lindquist E."/>
            <person name="Lombard V."/>
            <person name="Maliepaard C."/>
            <person name="Martins N."/>
            <person name="Mehrabi R."/>
            <person name="Nap J.P.H."/>
            <person name="Ponomarenko A."/>
            <person name="Rudd J.J."/>
            <person name="Salamov A."/>
            <person name="Schmutz J."/>
            <person name="Schouten H.J."/>
            <person name="Shapiro H."/>
            <person name="Stergiopoulos I."/>
            <person name="Torriani S.F.F."/>
            <person name="Tu H."/>
            <person name="de Vries R.P."/>
            <person name="Waalwijk C."/>
            <person name="Ware S.B."/>
            <person name="Wiebenga A."/>
            <person name="Zwiers L.-H."/>
            <person name="Oliver R.P."/>
            <person name="Grigoriev I.V."/>
            <person name="Kema G.H.J."/>
        </authorList>
    </citation>
    <scope>NUCLEOTIDE SEQUENCE [LARGE SCALE GENOMIC DNA]</scope>
    <source>
        <strain evidence="8">CBS 115943 / IPO323</strain>
    </source>
</reference>
<dbReference type="STRING" id="336722.F9XL86"/>
<evidence type="ECO:0000256" key="4">
    <source>
        <dbReference type="PROSITE-ProRule" id="PRU00175"/>
    </source>
</evidence>
<dbReference type="InterPro" id="IPR018957">
    <property type="entry name" value="Znf_C3HC4_RING-type"/>
</dbReference>
<dbReference type="EMBL" id="CM001205">
    <property type="protein sequence ID" value="EGP84180.1"/>
    <property type="molecule type" value="Genomic_DNA"/>
</dbReference>
<dbReference type="GO" id="GO:0061630">
    <property type="term" value="F:ubiquitin protein ligase activity"/>
    <property type="evidence" value="ECO:0007669"/>
    <property type="project" value="TreeGrafter"/>
</dbReference>
<dbReference type="Pfam" id="PF00097">
    <property type="entry name" value="zf-C3HC4"/>
    <property type="match status" value="1"/>
</dbReference>
<dbReference type="PANTHER" id="PTHR22765">
    <property type="entry name" value="RING FINGER AND PROTEASE ASSOCIATED DOMAIN-CONTAINING"/>
    <property type="match status" value="1"/>
</dbReference>
<keyword evidence="1" id="KW-0479">Metal-binding</keyword>
<feature type="transmembrane region" description="Helical" evidence="5">
    <location>
        <begin position="309"/>
        <end position="327"/>
    </location>
</feature>
<dbReference type="GO" id="GO:0005737">
    <property type="term" value="C:cytoplasm"/>
    <property type="evidence" value="ECO:0007669"/>
    <property type="project" value="TreeGrafter"/>
</dbReference>
<name>F9XL86_ZYMTI</name>
<accession>F9XL86</accession>
<dbReference type="GO" id="GO:0008270">
    <property type="term" value="F:zinc ion binding"/>
    <property type="evidence" value="ECO:0007669"/>
    <property type="project" value="UniProtKB-KW"/>
</dbReference>
<keyword evidence="5" id="KW-0472">Membrane</keyword>
<evidence type="ECO:0000313" key="8">
    <source>
        <dbReference type="Proteomes" id="UP000008062"/>
    </source>
</evidence>
<dbReference type="InterPro" id="IPR001841">
    <property type="entry name" value="Znf_RING"/>
</dbReference>
<protein>
    <recommendedName>
        <fullName evidence="6">RING-type domain-containing protein</fullName>
    </recommendedName>
</protein>
<keyword evidence="8" id="KW-1185">Reference proteome</keyword>
<proteinExistence type="predicted"/>
<dbReference type="VEuPathDB" id="FungiDB:ZTRI_10.102"/>
<evidence type="ECO:0000256" key="5">
    <source>
        <dbReference type="SAM" id="Phobius"/>
    </source>
</evidence>
<feature type="transmembrane region" description="Helical" evidence="5">
    <location>
        <begin position="267"/>
        <end position="288"/>
    </location>
</feature>
<dbReference type="AlphaFoldDB" id="F9XL86"/>
<evidence type="ECO:0000256" key="3">
    <source>
        <dbReference type="ARBA" id="ARBA00022833"/>
    </source>
</evidence>
<dbReference type="RefSeq" id="XP_003849204.1">
    <property type="nucleotide sequence ID" value="XM_003849156.1"/>
</dbReference>
<dbReference type="GeneID" id="13398751"/>
<evidence type="ECO:0000259" key="6">
    <source>
        <dbReference type="PROSITE" id="PS50089"/>
    </source>
</evidence>
<organism evidence="7 8">
    <name type="scientific">Zymoseptoria tritici (strain CBS 115943 / IPO323)</name>
    <name type="common">Speckled leaf blotch fungus</name>
    <name type="synonym">Septoria tritici</name>
    <dbReference type="NCBI Taxonomy" id="336722"/>
    <lineage>
        <taxon>Eukaryota</taxon>
        <taxon>Fungi</taxon>
        <taxon>Dikarya</taxon>
        <taxon>Ascomycota</taxon>
        <taxon>Pezizomycotina</taxon>
        <taxon>Dothideomycetes</taxon>
        <taxon>Dothideomycetidae</taxon>
        <taxon>Mycosphaerellales</taxon>
        <taxon>Mycosphaerellaceae</taxon>
        <taxon>Zymoseptoria</taxon>
    </lineage>
</organism>
<keyword evidence="5" id="KW-1133">Transmembrane helix</keyword>
<dbReference type="eggNOG" id="ENOG502RNWN">
    <property type="taxonomic scope" value="Eukaryota"/>
</dbReference>
<keyword evidence="5" id="KW-0812">Transmembrane</keyword>
<evidence type="ECO:0000256" key="2">
    <source>
        <dbReference type="ARBA" id="ARBA00022771"/>
    </source>
</evidence>
<sequence>MALHFIIIPHSDPTRAKHTQTQPGPLLVVLQIHHRLVAPLTEHIIHHAFTAQPPRRAPRRDMASIHCGFHNFYQIITSTTAHMLLAILAANYLPVIASLFLFQTIAVWELVSRTSTTARQTTPTLPTRDSFINALPSAARLLVQDDCTICKDGCQDPVILACGHIFCRACIDRWFDQGNNTCPLDFRVLFKKGLQGKKAVKRKMPLMLKVKICHMVNSVVFCMICTLRIAHLVAFGTASTNFHQSTTLHGTIDIRGEPQLCIILLSVWYAGVLMLRGVLIFSEWLVRLCRLRWLKGPGWWKGFDHAKRMPNAVFILYSAVPVGLWLLKEMLQMRASAYKAESCTASSQALMRPH</sequence>